<reference evidence="4 5" key="1">
    <citation type="journal article" date="2018" name="Mycol. Prog.">
        <title>Coniella lustricola, a new species from submerged detritus.</title>
        <authorList>
            <person name="Raudabaugh D.B."/>
            <person name="Iturriaga T."/>
            <person name="Carver A."/>
            <person name="Mondo S."/>
            <person name="Pangilinan J."/>
            <person name="Lipzen A."/>
            <person name="He G."/>
            <person name="Amirebrahimi M."/>
            <person name="Grigoriev I.V."/>
            <person name="Miller A.N."/>
        </authorList>
    </citation>
    <scope>NUCLEOTIDE SEQUENCE [LARGE SCALE GENOMIC DNA]</scope>
    <source>
        <strain evidence="4 5">B22-T-1</strain>
    </source>
</reference>
<feature type="compositionally biased region" description="Polar residues" evidence="2">
    <location>
        <begin position="154"/>
        <end position="180"/>
    </location>
</feature>
<organism evidence="4 5">
    <name type="scientific">Coniella lustricola</name>
    <dbReference type="NCBI Taxonomy" id="2025994"/>
    <lineage>
        <taxon>Eukaryota</taxon>
        <taxon>Fungi</taxon>
        <taxon>Dikarya</taxon>
        <taxon>Ascomycota</taxon>
        <taxon>Pezizomycotina</taxon>
        <taxon>Sordariomycetes</taxon>
        <taxon>Sordariomycetidae</taxon>
        <taxon>Diaporthales</taxon>
        <taxon>Schizoparmaceae</taxon>
        <taxon>Coniella</taxon>
    </lineage>
</organism>
<dbReference type="EMBL" id="KZ678588">
    <property type="protein sequence ID" value="PSR78868.1"/>
    <property type="molecule type" value="Genomic_DNA"/>
</dbReference>
<feature type="compositionally biased region" description="Polar residues" evidence="2">
    <location>
        <begin position="197"/>
        <end position="209"/>
    </location>
</feature>
<dbReference type="STRING" id="2025994.A0A2T2ZX90"/>
<keyword evidence="5" id="KW-1185">Reference proteome</keyword>
<evidence type="ECO:0000256" key="1">
    <source>
        <dbReference type="PROSITE-ProRule" id="PRU00723"/>
    </source>
</evidence>
<name>A0A2T2ZX90_9PEZI</name>
<dbReference type="InterPro" id="IPR000571">
    <property type="entry name" value="Znf_CCCH"/>
</dbReference>
<feature type="region of interest" description="Disordered" evidence="2">
    <location>
        <begin position="378"/>
        <end position="400"/>
    </location>
</feature>
<proteinExistence type="predicted"/>
<dbReference type="AlphaFoldDB" id="A0A2T2ZX90"/>
<dbReference type="Proteomes" id="UP000241462">
    <property type="component" value="Unassembled WGS sequence"/>
</dbReference>
<keyword evidence="1" id="KW-0863">Zinc-finger</keyword>
<sequence>MYPRPQHFIIRPGCDGQDTLVPLIPTDQLPDWIRLAGAPRALDAEEAVGMTNLGVVAAAVTARDENDDDGDDDGGVVGGGVGCYEASLRQNIVQGLLQGIAEDEEGEEGQQEDLMSSEKGNLGLRSEVVMNEHSSSTCSVKAQTKDAAAIGNSRIVTDQSNGSRSSTTIHNGTTLSQSQKQQHKEDAQNGVMLSPEPTLTASRHNTRTAANEGKTARNDTATATPPHLTEEQQGDGKTSEKPHRSHLPQQVGTNYCRHWCHHGTCKWGLECRFKHRMPTSSAGLREIGLKTLPLWYLLMMTSLGGSTALSGPSQRNESTYAINNGLNAVLTHSERLAQGDETLHHPAQLSSHHRSPADLSLVQGRISALLSGSAAAAAPVSDERMRQSQRKRPGRANLHTNASLAANVADLSAASKRHAERAAGAPVATAVVAELGSKTINRGSASVEGCDELDGRLSPVASDGDGENRSGAGEGQLVDID</sequence>
<feature type="domain" description="C3H1-type" evidence="3">
    <location>
        <begin position="250"/>
        <end position="278"/>
    </location>
</feature>
<feature type="zinc finger region" description="C3H1-type" evidence="1">
    <location>
        <begin position="250"/>
        <end position="278"/>
    </location>
</feature>
<feature type="region of interest" description="Disordered" evidence="2">
    <location>
        <begin position="151"/>
        <end position="247"/>
    </location>
</feature>
<evidence type="ECO:0000259" key="3">
    <source>
        <dbReference type="PROSITE" id="PS50103"/>
    </source>
</evidence>
<accession>A0A2T2ZX90</accession>
<protein>
    <recommendedName>
        <fullName evidence="3">C3H1-type domain-containing protein</fullName>
    </recommendedName>
</protein>
<feature type="region of interest" description="Disordered" evidence="2">
    <location>
        <begin position="446"/>
        <end position="481"/>
    </location>
</feature>
<dbReference type="InParanoid" id="A0A2T2ZX90"/>
<dbReference type="GO" id="GO:0008270">
    <property type="term" value="F:zinc ion binding"/>
    <property type="evidence" value="ECO:0007669"/>
    <property type="project" value="UniProtKB-KW"/>
</dbReference>
<keyword evidence="1" id="KW-0479">Metal-binding</keyword>
<dbReference type="OrthoDB" id="411372at2759"/>
<evidence type="ECO:0000256" key="2">
    <source>
        <dbReference type="SAM" id="MobiDB-lite"/>
    </source>
</evidence>
<keyword evidence="1" id="KW-0862">Zinc</keyword>
<evidence type="ECO:0000313" key="5">
    <source>
        <dbReference type="Proteomes" id="UP000241462"/>
    </source>
</evidence>
<gene>
    <name evidence="4" type="ORF">BD289DRAFT_110890</name>
</gene>
<evidence type="ECO:0000313" key="4">
    <source>
        <dbReference type="EMBL" id="PSR78868.1"/>
    </source>
</evidence>
<dbReference type="PROSITE" id="PS50103">
    <property type="entry name" value="ZF_C3H1"/>
    <property type="match status" value="1"/>
</dbReference>